<reference evidence="8 9" key="1">
    <citation type="submission" date="2016-10" db="EMBL/GenBank/DDBJ databases">
        <authorList>
            <person name="de Groot N.N."/>
        </authorList>
    </citation>
    <scope>NUCLEOTIDE SEQUENCE [LARGE SCALE GENOMIC DNA]</scope>
    <source>
        <strain evidence="8 9">DSM 22900</strain>
    </source>
</reference>
<dbReference type="InterPro" id="IPR011990">
    <property type="entry name" value="TPR-like_helical_dom_sf"/>
</dbReference>
<keyword evidence="9" id="KW-1185">Reference proteome</keyword>
<dbReference type="PROSITE" id="PS51257">
    <property type="entry name" value="PROKAR_LIPOPROTEIN"/>
    <property type="match status" value="1"/>
</dbReference>
<evidence type="ECO:0000256" key="4">
    <source>
        <dbReference type="ARBA" id="ARBA00023136"/>
    </source>
</evidence>
<evidence type="ECO:0000256" key="1">
    <source>
        <dbReference type="ARBA" id="ARBA00004442"/>
    </source>
</evidence>
<dbReference type="AlphaFoldDB" id="A0A1I1DSQ9"/>
<dbReference type="InterPro" id="IPR012944">
    <property type="entry name" value="SusD_RagB_dom"/>
</dbReference>
<sequence length="471" mass="55438">MKQTKHIIILLSTLVAVLTGCEKYLAVNPDNRVRLSTVEDYQAVITGAYPQAYHLFTELYTENVRYYHYPDYNHANITSWLRPLYLWSDNYILNNAITPEAAWRKYYNNIYEANVVLEGVDQASGDDALRRSVKGEAYMNRAYCHFMLVNIFAKHYHSATAATDLGIPYVAETEKEPGRSYKRDNVQFVYDHIEADAKKGLELINEGFMKAPKFHWSRASIHAFLSRFYLFKGDWEQSLFHSEEVFKLNNSIRDLFSDYDQYFAVGDYTTFARRYFETHNTNILLVNYTLEWNSYFRGSLYANAFRETFHPNDVRGKIYTRWNNQTPNYMARKFRGQLPSDGQSYSDVALFVVEEVMYNAAEAAVRKENPDFQYAIDLLNQILQRRWRPYVALDLADYPTEQALLDKILDEKNWELCYEGHRWFDVKRYDIPVTHWDGTREIHLPPGDPRRVVQIPFAELDANPEMEPNPR</sequence>
<proteinExistence type="inferred from homology"/>
<evidence type="ECO:0000256" key="5">
    <source>
        <dbReference type="ARBA" id="ARBA00023237"/>
    </source>
</evidence>
<dbReference type="Gene3D" id="1.25.40.390">
    <property type="match status" value="1"/>
</dbReference>
<keyword evidence="3" id="KW-0732">Signal</keyword>
<dbReference type="Pfam" id="PF07980">
    <property type="entry name" value="SusD_RagB"/>
    <property type="match status" value="1"/>
</dbReference>
<keyword evidence="5" id="KW-0998">Cell outer membrane</keyword>
<dbReference type="OrthoDB" id="1094477at2"/>
<dbReference type="Pfam" id="PF14322">
    <property type="entry name" value="SusD-like_3"/>
    <property type="match status" value="1"/>
</dbReference>
<comment type="subcellular location">
    <subcellularLocation>
        <location evidence="1">Cell outer membrane</location>
    </subcellularLocation>
</comment>
<evidence type="ECO:0000256" key="2">
    <source>
        <dbReference type="ARBA" id="ARBA00006275"/>
    </source>
</evidence>
<accession>A0A1I1DSQ9</accession>
<evidence type="ECO:0000313" key="9">
    <source>
        <dbReference type="Proteomes" id="UP000199577"/>
    </source>
</evidence>
<dbReference type="RefSeq" id="WP_090969941.1">
    <property type="nucleotide sequence ID" value="NZ_FOLL01000001.1"/>
</dbReference>
<feature type="domain" description="SusD-like N-terminal" evidence="7">
    <location>
        <begin position="23"/>
        <end position="230"/>
    </location>
</feature>
<name>A0A1I1DSQ9_9SPHI</name>
<evidence type="ECO:0000313" key="8">
    <source>
        <dbReference type="EMBL" id="SFB77931.1"/>
    </source>
</evidence>
<evidence type="ECO:0000259" key="6">
    <source>
        <dbReference type="Pfam" id="PF07980"/>
    </source>
</evidence>
<evidence type="ECO:0000259" key="7">
    <source>
        <dbReference type="Pfam" id="PF14322"/>
    </source>
</evidence>
<protein>
    <submittedName>
        <fullName evidence="8">SusD family protein</fullName>
    </submittedName>
</protein>
<keyword evidence="4" id="KW-0472">Membrane</keyword>
<organism evidence="8 9">
    <name type="scientific">Parapedobacter composti</name>
    <dbReference type="NCBI Taxonomy" id="623281"/>
    <lineage>
        <taxon>Bacteria</taxon>
        <taxon>Pseudomonadati</taxon>
        <taxon>Bacteroidota</taxon>
        <taxon>Sphingobacteriia</taxon>
        <taxon>Sphingobacteriales</taxon>
        <taxon>Sphingobacteriaceae</taxon>
        <taxon>Parapedobacter</taxon>
    </lineage>
</organism>
<dbReference type="GO" id="GO:0009279">
    <property type="term" value="C:cell outer membrane"/>
    <property type="evidence" value="ECO:0007669"/>
    <property type="project" value="UniProtKB-SubCell"/>
</dbReference>
<dbReference type="EMBL" id="FOLL01000001">
    <property type="protein sequence ID" value="SFB77931.1"/>
    <property type="molecule type" value="Genomic_DNA"/>
</dbReference>
<evidence type="ECO:0000256" key="3">
    <source>
        <dbReference type="ARBA" id="ARBA00022729"/>
    </source>
</evidence>
<comment type="similarity">
    <text evidence="2">Belongs to the SusD family.</text>
</comment>
<dbReference type="InterPro" id="IPR033985">
    <property type="entry name" value="SusD-like_N"/>
</dbReference>
<dbReference type="SUPFAM" id="SSF48452">
    <property type="entry name" value="TPR-like"/>
    <property type="match status" value="1"/>
</dbReference>
<gene>
    <name evidence="8" type="ORF">SAMN05421747_10156</name>
</gene>
<dbReference type="STRING" id="623281.SAMN05421747_10156"/>
<feature type="domain" description="RagB/SusD" evidence="6">
    <location>
        <begin position="316"/>
        <end position="438"/>
    </location>
</feature>
<dbReference type="Proteomes" id="UP000199577">
    <property type="component" value="Unassembled WGS sequence"/>
</dbReference>